<organism evidence="1 2">
    <name type="scientific">Mesorhizobium marinum</name>
    <dbReference type="NCBI Taxonomy" id="3228790"/>
    <lineage>
        <taxon>Bacteria</taxon>
        <taxon>Pseudomonadati</taxon>
        <taxon>Pseudomonadota</taxon>
        <taxon>Alphaproteobacteria</taxon>
        <taxon>Hyphomicrobiales</taxon>
        <taxon>Phyllobacteriaceae</taxon>
        <taxon>Mesorhizobium</taxon>
    </lineage>
</organism>
<dbReference type="Proteomes" id="UP001556196">
    <property type="component" value="Unassembled WGS sequence"/>
</dbReference>
<protein>
    <recommendedName>
        <fullName evidence="3">DUF1127 domain-containing protein</fullName>
    </recommendedName>
</protein>
<comment type="caution">
    <text evidence="1">The sequence shown here is derived from an EMBL/GenBank/DDBJ whole genome shotgun (WGS) entry which is preliminary data.</text>
</comment>
<name>A0ABV3QYS6_9HYPH</name>
<evidence type="ECO:0008006" key="3">
    <source>
        <dbReference type="Google" id="ProtNLM"/>
    </source>
</evidence>
<reference evidence="1 2" key="1">
    <citation type="submission" date="2024-06" db="EMBL/GenBank/DDBJ databases">
        <authorList>
            <person name="Tuo L."/>
        </authorList>
    </citation>
    <scope>NUCLEOTIDE SEQUENCE [LARGE SCALE GENOMIC DNA]</scope>
    <source>
        <strain evidence="1 2">ZMM04-5</strain>
    </source>
</reference>
<evidence type="ECO:0000313" key="2">
    <source>
        <dbReference type="Proteomes" id="UP001556196"/>
    </source>
</evidence>
<keyword evidence="2" id="KW-1185">Reference proteome</keyword>
<evidence type="ECO:0000313" key="1">
    <source>
        <dbReference type="EMBL" id="MEW9806236.1"/>
    </source>
</evidence>
<sequence length="51" mass="5477">MTTPRSRLGGILTVFGDAIAAAAAVSEGRQPRAKNLRGLGIDPRQFRTIRL</sequence>
<gene>
    <name evidence="1" type="ORF">ABUE31_09600</name>
</gene>
<dbReference type="RefSeq" id="WP_367723308.1">
    <property type="nucleotide sequence ID" value="NZ_JBFOCH010000009.1"/>
</dbReference>
<accession>A0ABV3QYS6</accession>
<dbReference type="EMBL" id="JBFOCI010000002">
    <property type="protein sequence ID" value="MEW9806236.1"/>
    <property type="molecule type" value="Genomic_DNA"/>
</dbReference>
<proteinExistence type="predicted"/>